<name>A0AAW6LBH2_RHOSG</name>
<evidence type="ECO:0000313" key="2">
    <source>
        <dbReference type="Proteomes" id="UP001217325"/>
    </source>
</evidence>
<gene>
    <name evidence="1" type="ORF">PXH69_04010</name>
</gene>
<evidence type="ECO:0000313" key="1">
    <source>
        <dbReference type="EMBL" id="MDE8644099.1"/>
    </source>
</evidence>
<proteinExistence type="predicted"/>
<reference evidence="1" key="1">
    <citation type="submission" date="2023-02" db="EMBL/GenBank/DDBJ databases">
        <title>A novel hydrolase synthesized by Rhodococcus erythropolis HQ is responsible for the detoxification of Zearalenone.</title>
        <authorList>
            <person name="Hu J."/>
            <person name="Xu J."/>
        </authorList>
    </citation>
    <scope>NUCLEOTIDE SEQUENCE</scope>
    <source>
        <strain evidence="1">HQ</strain>
    </source>
</reference>
<dbReference type="RefSeq" id="WP_073512818.1">
    <property type="nucleotide sequence ID" value="NZ_JAPWIP010000004.1"/>
</dbReference>
<comment type="caution">
    <text evidence="1">The sequence shown here is derived from an EMBL/GenBank/DDBJ whole genome shotgun (WGS) entry which is preliminary data.</text>
</comment>
<organism evidence="1 2">
    <name type="scientific">Rhodococcus qingshengii</name>
    <dbReference type="NCBI Taxonomy" id="334542"/>
    <lineage>
        <taxon>Bacteria</taxon>
        <taxon>Bacillati</taxon>
        <taxon>Actinomycetota</taxon>
        <taxon>Actinomycetes</taxon>
        <taxon>Mycobacteriales</taxon>
        <taxon>Nocardiaceae</taxon>
        <taxon>Rhodococcus</taxon>
        <taxon>Rhodococcus erythropolis group</taxon>
    </lineage>
</organism>
<evidence type="ECO:0008006" key="3">
    <source>
        <dbReference type="Google" id="ProtNLM"/>
    </source>
</evidence>
<dbReference type="AlphaFoldDB" id="A0AAW6LBH2"/>
<dbReference type="Proteomes" id="UP001217325">
    <property type="component" value="Unassembled WGS sequence"/>
</dbReference>
<protein>
    <recommendedName>
        <fullName evidence="3">Fe-S oxidoreductase</fullName>
    </recommendedName>
</protein>
<sequence length="125" mass="13984">MCARRGLPLIRASRGSAQSAFVTRIALFYAGILRADIRFDDESGIFVASGLRSGFARGGTTLGGVYLTRRNTTRPVLRHEAVHADQWARYGIIFGLLYLREELRHRGPRNRFEIEAGLEDGGYRA</sequence>
<dbReference type="EMBL" id="JARDXE010000002">
    <property type="protein sequence ID" value="MDE8644099.1"/>
    <property type="molecule type" value="Genomic_DNA"/>
</dbReference>
<accession>A0AAW6LBH2</accession>